<comment type="caution">
    <text evidence="1">The sequence shown here is derived from an EMBL/GenBank/DDBJ whole genome shotgun (WGS) entry which is preliminary data.</text>
</comment>
<gene>
    <name evidence="1" type="ORF">Q0812_00450</name>
</gene>
<dbReference type="RefSeq" id="WP_302108325.1">
    <property type="nucleotide sequence ID" value="NZ_JAUKTR010000001.1"/>
</dbReference>
<dbReference type="PANTHER" id="PTHR46656">
    <property type="entry name" value="PUTATIVE-RELATED"/>
    <property type="match status" value="1"/>
</dbReference>
<dbReference type="Proteomes" id="UP001169063">
    <property type="component" value="Unassembled WGS sequence"/>
</dbReference>
<dbReference type="PANTHER" id="PTHR46656:SF3">
    <property type="entry name" value="PUTATIVE-RELATED"/>
    <property type="match status" value="1"/>
</dbReference>
<keyword evidence="1" id="KW-0328">Glycosyltransferase</keyword>
<keyword evidence="1" id="KW-0808">Transferase</keyword>
<name>A0ABT8SH49_9CAUL</name>
<dbReference type="EC" id="2.4.-.-" evidence="1"/>
<sequence length="411" mass="45306">MSPLRRLPLKYRIPLIEGGLSVLSGLRGLARCKAPPPGGDIRGPLVVSGFFGEVLGIGRAGDLTADALGAAGLNPRRVQLRPAFRRLLDLHRPAVEARPGGVWIIHANAPETEIALMVHPPRMWSTRYRIGYWAWETPEAPAHWVRPARWMHEIWTPSRFVADSLQAAFDRAGETELGARLRVMPHPVEAPDIGPDREGFGLEDGVCYALTSFDGRSSFARKNPWAAIEAWRRAFPEPAQNARLLVRAVQIDVDPASARDLRELAAQRPDIVLSTRPLNRARMWRLLASVDFVVSLHRSEGFGLVPAEAMAMGRPAVATGWSATGEYIDDTCGAPVSYDLIPVEDASGRYRGDLFWADPHVDAAARAIRRLTEDHALRERLGQAARIKAREFTAPWAADAPLIRNIAARIG</sequence>
<protein>
    <submittedName>
        <fullName evidence="1">Glycosyltransferase family 4 protein</fullName>
        <ecNumber evidence="1">2.4.-.-</ecNumber>
    </submittedName>
</protein>
<keyword evidence="2" id="KW-1185">Reference proteome</keyword>
<reference evidence="1" key="1">
    <citation type="submission" date="2023-07" db="EMBL/GenBank/DDBJ databases">
        <title>Brevundimonas soil sp. nov., isolated from the soil of chemical plant.</title>
        <authorList>
            <person name="Wu N."/>
        </authorList>
    </citation>
    <scope>NUCLEOTIDE SEQUENCE</scope>
    <source>
        <strain evidence="1">XZ-24</strain>
    </source>
</reference>
<evidence type="ECO:0000313" key="1">
    <source>
        <dbReference type="EMBL" id="MDO1557894.1"/>
    </source>
</evidence>
<evidence type="ECO:0000313" key="2">
    <source>
        <dbReference type="Proteomes" id="UP001169063"/>
    </source>
</evidence>
<proteinExistence type="predicted"/>
<dbReference type="SUPFAM" id="SSF53756">
    <property type="entry name" value="UDP-Glycosyltransferase/glycogen phosphorylase"/>
    <property type="match status" value="1"/>
</dbReference>
<accession>A0ABT8SH49</accession>
<organism evidence="1 2">
    <name type="scientific">Peiella sedimenti</name>
    <dbReference type="NCBI Taxonomy" id="3061083"/>
    <lineage>
        <taxon>Bacteria</taxon>
        <taxon>Pseudomonadati</taxon>
        <taxon>Pseudomonadota</taxon>
        <taxon>Alphaproteobacteria</taxon>
        <taxon>Caulobacterales</taxon>
        <taxon>Caulobacteraceae</taxon>
        <taxon>Peiella</taxon>
    </lineage>
</organism>
<dbReference type="Gene3D" id="3.40.50.2000">
    <property type="entry name" value="Glycogen Phosphorylase B"/>
    <property type="match status" value="1"/>
</dbReference>
<dbReference type="GO" id="GO:0016757">
    <property type="term" value="F:glycosyltransferase activity"/>
    <property type="evidence" value="ECO:0007669"/>
    <property type="project" value="UniProtKB-KW"/>
</dbReference>
<dbReference type="EMBL" id="JAUKTR010000001">
    <property type="protein sequence ID" value="MDO1557894.1"/>
    <property type="molecule type" value="Genomic_DNA"/>
</dbReference>
<dbReference type="CDD" id="cd03801">
    <property type="entry name" value="GT4_PimA-like"/>
    <property type="match status" value="1"/>
</dbReference>
<dbReference type="Pfam" id="PF20706">
    <property type="entry name" value="GT4-conflict"/>
    <property type="match status" value="1"/>
</dbReference>